<dbReference type="InterPro" id="IPR005182">
    <property type="entry name" value="YdbS-like_PH"/>
</dbReference>
<dbReference type="EMBL" id="LCRI01000004">
    <property type="protein sequence ID" value="KKW33188.1"/>
    <property type="molecule type" value="Genomic_DNA"/>
</dbReference>
<dbReference type="PANTHER" id="PTHR37938">
    <property type="entry name" value="BLL0215 PROTEIN"/>
    <property type="match status" value="1"/>
</dbReference>
<name>A0A0G1XPN6_9BACT</name>
<sequence>MITMRIEKLTQLQPDEEILEIVREDPLAHLMKIAMFILWVLAPFFLLYPLLQLGWVGLSVFTLFLFSAGWFGWCVFHRWSHTMFVITDRRIVDVDQKGLLRRVVSEIPLYRIDQVTYEIGGFFSTLFRLGVVVVTTAGQAADLEFRRVRQPARISALINDLRRVVQEEDYAPRT</sequence>
<gene>
    <name evidence="3" type="ORF">UY77_C0004G0009</name>
</gene>
<protein>
    <recommendedName>
        <fullName evidence="2">YdbS-like PH domain-containing protein</fullName>
    </recommendedName>
</protein>
<dbReference type="AlphaFoldDB" id="A0A0G1XPN6"/>
<accession>A0A0G1XPN6</accession>
<evidence type="ECO:0000313" key="4">
    <source>
        <dbReference type="Proteomes" id="UP000034711"/>
    </source>
</evidence>
<keyword evidence="1" id="KW-0472">Membrane</keyword>
<evidence type="ECO:0000256" key="1">
    <source>
        <dbReference type="SAM" id="Phobius"/>
    </source>
</evidence>
<comment type="caution">
    <text evidence="3">The sequence shown here is derived from an EMBL/GenBank/DDBJ whole genome shotgun (WGS) entry which is preliminary data.</text>
</comment>
<feature type="transmembrane region" description="Helical" evidence="1">
    <location>
        <begin position="33"/>
        <end position="51"/>
    </location>
</feature>
<organism evidence="3 4">
    <name type="scientific">Candidatus Uhrbacteria bacterium GW2011_GWA2_53_10</name>
    <dbReference type="NCBI Taxonomy" id="1618980"/>
    <lineage>
        <taxon>Bacteria</taxon>
        <taxon>Candidatus Uhriibacteriota</taxon>
    </lineage>
</organism>
<reference evidence="3 4" key="1">
    <citation type="journal article" date="2015" name="Nature">
        <title>rRNA introns, odd ribosomes, and small enigmatic genomes across a large radiation of phyla.</title>
        <authorList>
            <person name="Brown C.T."/>
            <person name="Hug L.A."/>
            <person name="Thomas B.C."/>
            <person name="Sharon I."/>
            <person name="Castelle C.J."/>
            <person name="Singh A."/>
            <person name="Wilkins M.J."/>
            <person name="Williams K.H."/>
            <person name="Banfield J.F."/>
        </authorList>
    </citation>
    <scope>NUCLEOTIDE SEQUENCE [LARGE SCALE GENOMIC DNA]</scope>
</reference>
<dbReference type="PANTHER" id="PTHR37938:SF1">
    <property type="entry name" value="BLL0215 PROTEIN"/>
    <property type="match status" value="1"/>
</dbReference>
<keyword evidence="1" id="KW-1133">Transmembrane helix</keyword>
<keyword evidence="1" id="KW-0812">Transmembrane</keyword>
<evidence type="ECO:0000259" key="2">
    <source>
        <dbReference type="Pfam" id="PF03703"/>
    </source>
</evidence>
<evidence type="ECO:0000313" key="3">
    <source>
        <dbReference type="EMBL" id="KKW33188.1"/>
    </source>
</evidence>
<proteinExistence type="predicted"/>
<feature type="transmembrane region" description="Helical" evidence="1">
    <location>
        <begin position="57"/>
        <end position="76"/>
    </location>
</feature>
<feature type="domain" description="YdbS-like PH" evidence="2">
    <location>
        <begin position="79"/>
        <end position="156"/>
    </location>
</feature>
<dbReference type="Proteomes" id="UP000034711">
    <property type="component" value="Unassembled WGS sequence"/>
</dbReference>
<dbReference type="Pfam" id="PF03703">
    <property type="entry name" value="bPH_2"/>
    <property type="match status" value="1"/>
</dbReference>